<evidence type="ECO:0000313" key="2">
    <source>
        <dbReference type="Proteomes" id="UP000053593"/>
    </source>
</evidence>
<protein>
    <submittedName>
        <fullName evidence="1">Uncharacterized protein</fullName>
    </submittedName>
</protein>
<organism evidence="1 2">
    <name type="scientific">Collybiopsis luxurians FD-317 M1</name>
    <dbReference type="NCBI Taxonomy" id="944289"/>
    <lineage>
        <taxon>Eukaryota</taxon>
        <taxon>Fungi</taxon>
        <taxon>Dikarya</taxon>
        <taxon>Basidiomycota</taxon>
        <taxon>Agaricomycotina</taxon>
        <taxon>Agaricomycetes</taxon>
        <taxon>Agaricomycetidae</taxon>
        <taxon>Agaricales</taxon>
        <taxon>Marasmiineae</taxon>
        <taxon>Omphalotaceae</taxon>
        <taxon>Collybiopsis</taxon>
        <taxon>Collybiopsis luxurians</taxon>
    </lineage>
</organism>
<reference evidence="1 2" key="1">
    <citation type="submission" date="2014-04" db="EMBL/GenBank/DDBJ databases">
        <title>Evolutionary Origins and Diversification of the Mycorrhizal Mutualists.</title>
        <authorList>
            <consortium name="DOE Joint Genome Institute"/>
            <consortium name="Mycorrhizal Genomics Consortium"/>
            <person name="Kohler A."/>
            <person name="Kuo A."/>
            <person name="Nagy L.G."/>
            <person name="Floudas D."/>
            <person name="Copeland A."/>
            <person name="Barry K.W."/>
            <person name="Cichocki N."/>
            <person name="Veneault-Fourrey C."/>
            <person name="LaButti K."/>
            <person name="Lindquist E.A."/>
            <person name="Lipzen A."/>
            <person name="Lundell T."/>
            <person name="Morin E."/>
            <person name="Murat C."/>
            <person name="Riley R."/>
            <person name="Ohm R."/>
            <person name="Sun H."/>
            <person name="Tunlid A."/>
            <person name="Henrissat B."/>
            <person name="Grigoriev I.V."/>
            <person name="Hibbett D.S."/>
            <person name="Martin F."/>
        </authorList>
    </citation>
    <scope>NUCLEOTIDE SEQUENCE [LARGE SCALE GENOMIC DNA]</scope>
    <source>
        <strain evidence="1 2">FD-317 M1</strain>
    </source>
</reference>
<name>A0A0D0CJJ7_9AGAR</name>
<sequence>MHLTTWLRPNLKAVVDQAEEEAERVVKKPAKLSRYAASLKEGVLHFFLAVTFIFVQSNVRHCCHHHTAARTNADEESRFAPNEMMKIEVQQDITTYWHVLGEKLTVLSSSMEVVHGKMLSYAAPLDATKEGGEESLIKL</sequence>
<evidence type="ECO:0000313" key="1">
    <source>
        <dbReference type="EMBL" id="KIK58532.1"/>
    </source>
</evidence>
<proteinExistence type="predicted"/>
<dbReference type="Proteomes" id="UP000053593">
    <property type="component" value="Unassembled WGS sequence"/>
</dbReference>
<dbReference type="HOGENOM" id="CLU_1845324_0_0_1"/>
<dbReference type="EMBL" id="KN834784">
    <property type="protein sequence ID" value="KIK58532.1"/>
    <property type="molecule type" value="Genomic_DNA"/>
</dbReference>
<gene>
    <name evidence="1" type="ORF">GYMLUDRAFT_245955</name>
</gene>
<keyword evidence="2" id="KW-1185">Reference proteome</keyword>
<dbReference type="AlphaFoldDB" id="A0A0D0CJJ7"/>
<accession>A0A0D0CJJ7</accession>